<dbReference type="OrthoDB" id="2380880at2"/>
<evidence type="ECO:0008006" key="4">
    <source>
        <dbReference type="Google" id="ProtNLM"/>
    </source>
</evidence>
<proteinExistence type="predicted"/>
<reference evidence="2 3" key="1">
    <citation type="submission" date="2018-10" db="EMBL/GenBank/DDBJ databases">
        <title>Phylogenomics of Brevibacillus.</title>
        <authorList>
            <person name="Dunlap C."/>
        </authorList>
    </citation>
    <scope>NUCLEOTIDE SEQUENCE [LARGE SCALE GENOMIC DNA]</scope>
    <source>
        <strain evidence="2 3">JCM 15716</strain>
    </source>
</reference>
<feature type="transmembrane region" description="Helical" evidence="1">
    <location>
        <begin position="156"/>
        <end position="174"/>
    </location>
</feature>
<sequence length="296" mass="34085">MEDQRKKIIVKEIEHWRKNHLLPEHYCIFLLNLYTEGERAAQADSQVAAGQAVGGRSKNTSGSQQGVGWNNTVSWKMILFWLVGAAVIAGFILLAFHFNDFSFLMQITISSCITLFFYILAHVCRRFSPVFTHVSLLLSFLLLIFGGVYFLKQIDAATDMLMMFLLAICLLFCLNGLIFRFLYLVYCGFIGLGLLYGYVTLDRVSALYSWWLAELYWVPFALFMIGVGFLLNQRNPRIAGALCICGILFFFGAEVQSLYISQAKQDTIQLLLFIKIFISSLFFFFTRQQWFTWLRL</sequence>
<keyword evidence="1" id="KW-1133">Transmembrane helix</keyword>
<keyword evidence="1" id="KW-0812">Transmembrane</keyword>
<evidence type="ECO:0000313" key="3">
    <source>
        <dbReference type="Proteomes" id="UP000271031"/>
    </source>
</evidence>
<keyword evidence="3" id="KW-1185">Reference proteome</keyword>
<keyword evidence="1" id="KW-0472">Membrane</keyword>
<protein>
    <recommendedName>
        <fullName evidence="4">DUF2157 domain-containing protein</fullName>
    </recommendedName>
</protein>
<name>A0A3M8D2L4_9BACL</name>
<evidence type="ECO:0000256" key="1">
    <source>
        <dbReference type="SAM" id="Phobius"/>
    </source>
</evidence>
<dbReference type="Proteomes" id="UP000271031">
    <property type="component" value="Unassembled WGS sequence"/>
</dbReference>
<gene>
    <name evidence="2" type="ORF">EDM56_23385</name>
</gene>
<dbReference type="AlphaFoldDB" id="A0A3M8D2L4"/>
<feature type="transmembrane region" description="Helical" evidence="1">
    <location>
        <begin position="267"/>
        <end position="286"/>
    </location>
</feature>
<accession>A0A3M8D2L4</accession>
<feature type="transmembrane region" description="Helical" evidence="1">
    <location>
        <begin position="78"/>
        <end position="97"/>
    </location>
</feature>
<feature type="transmembrane region" description="Helical" evidence="1">
    <location>
        <begin position="238"/>
        <end position="261"/>
    </location>
</feature>
<feature type="transmembrane region" description="Helical" evidence="1">
    <location>
        <begin position="130"/>
        <end position="150"/>
    </location>
</feature>
<feature type="transmembrane region" description="Helical" evidence="1">
    <location>
        <begin position="103"/>
        <end position="123"/>
    </location>
</feature>
<organism evidence="2 3">
    <name type="scientific">Brevibacillus fluminis</name>
    <dbReference type="NCBI Taxonomy" id="511487"/>
    <lineage>
        <taxon>Bacteria</taxon>
        <taxon>Bacillati</taxon>
        <taxon>Bacillota</taxon>
        <taxon>Bacilli</taxon>
        <taxon>Bacillales</taxon>
        <taxon>Paenibacillaceae</taxon>
        <taxon>Brevibacillus</taxon>
    </lineage>
</organism>
<dbReference type="EMBL" id="RHHQ01000020">
    <property type="protein sequence ID" value="RNB82272.1"/>
    <property type="molecule type" value="Genomic_DNA"/>
</dbReference>
<feature type="transmembrane region" description="Helical" evidence="1">
    <location>
        <begin position="181"/>
        <end position="199"/>
    </location>
</feature>
<evidence type="ECO:0000313" key="2">
    <source>
        <dbReference type="EMBL" id="RNB82272.1"/>
    </source>
</evidence>
<feature type="transmembrane region" description="Helical" evidence="1">
    <location>
        <begin position="211"/>
        <end position="231"/>
    </location>
</feature>
<dbReference type="RefSeq" id="WP_122920350.1">
    <property type="nucleotide sequence ID" value="NZ_RHHQ01000020.1"/>
</dbReference>
<comment type="caution">
    <text evidence="2">The sequence shown here is derived from an EMBL/GenBank/DDBJ whole genome shotgun (WGS) entry which is preliminary data.</text>
</comment>